<sequence>MDNSTRLASTGWEYYYGYVDPVIVDQSKLKYNKYSIVIAFWICLTAFVGILFLSLNLASGSGRTQMPKSKEKYIIQFSVSVSCPGKPRQRKSLYNSEIYFSSK</sequence>
<dbReference type="Pfam" id="PF15183">
    <property type="entry name" value="MRAP"/>
    <property type="match status" value="1"/>
</dbReference>
<accession>A0A3Q2Z876</accession>
<comment type="subcellular location">
    <subcellularLocation>
        <location evidence="1">Cell membrane</location>
        <topology evidence="1">Single-pass membrane protein</topology>
    </subcellularLocation>
    <subcellularLocation>
        <location evidence="2">Endoplasmic reticulum membrane</location>
        <topology evidence="2">Single-pass membrane protein</topology>
    </subcellularLocation>
</comment>
<dbReference type="PANTHER" id="PTHR28675">
    <property type="entry name" value="MELANOCORTIN-2 RECEPTOR ACCESSORY PROTEIN 2"/>
    <property type="match status" value="1"/>
</dbReference>
<feature type="transmembrane region" description="Helical" evidence="9">
    <location>
        <begin position="34"/>
        <end position="58"/>
    </location>
</feature>
<dbReference type="GO" id="GO:0106070">
    <property type="term" value="P:regulation of adenylate cyclase-activating G protein-coupled receptor signaling pathway"/>
    <property type="evidence" value="ECO:0007669"/>
    <property type="project" value="TreeGrafter"/>
</dbReference>
<protein>
    <recommendedName>
        <fullName evidence="12">Melanocortin 2 receptor accessory protein</fullName>
    </recommendedName>
</protein>
<keyword evidence="4" id="KW-1003">Cell membrane</keyword>
<keyword evidence="6" id="KW-0256">Endoplasmic reticulum</keyword>
<comment type="similarity">
    <text evidence="3">Belongs to the MRAP family.</text>
</comment>
<dbReference type="GeneTree" id="ENSGT01010000222559"/>
<dbReference type="GO" id="GO:0070996">
    <property type="term" value="F:type 1 melanocortin receptor binding"/>
    <property type="evidence" value="ECO:0007669"/>
    <property type="project" value="TreeGrafter"/>
</dbReference>
<evidence type="ECO:0000256" key="1">
    <source>
        <dbReference type="ARBA" id="ARBA00004162"/>
    </source>
</evidence>
<dbReference type="GO" id="GO:0031782">
    <property type="term" value="F:type 4 melanocortin receptor binding"/>
    <property type="evidence" value="ECO:0007669"/>
    <property type="project" value="TreeGrafter"/>
</dbReference>
<dbReference type="GO" id="GO:0005789">
    <property type="term" value="C:endoplasmic reticulum membrane"/>
    <property type="evidence" value="ECO:0007669"/>
    <property type="project" value="UniProtKB-SubCell"/>
</dbReference>
<dbReference type="InterPro" id="IPR028111">
    <property type="entry name" value="MRAP"/>
</dbReference>
<evidence type="ECO:0000256" key="5">
    <source>
        <dbReference type="ARBA" id="ARBA00022692"/>
    </source>
</evidence>
<evidence type="ECO:0000256" key="6">
    <source>
        <dbReference type="ARBA" id="ARBA00022824"/>
    </source>
</evidence>
<evidence type="ECO:0000313" key="10">
    <source>
        <dbReference type="Ensembl" id="ENSHCOP00000027085.1"/>
    </source>
</evidence>
<dbReference type="Ensembl" id="ENSHCOT00000027927.1">
    <property type="protein sequence ID" value="ENSHCOP00000027085.1"/>
    <property type="gene ID" value="ENSHCOG00000018607.1"/>
</dbReference>
<dbReference type="GO" id="GO:0030545">
    <property type="term" value="F:signaling receptor regulator activity"/>
    <property type="evidence" value="ECO:0007669"/>
    <property type="project" value="TreeGrafter"/>
</dbReference>
<evidence type="ECO:0000313" key="11">
    <source>
        <dbReference type="Proteomes" id="UP000264820"/>
    </source>
</evidence>
<keyword evidence="8 9" id="KW-0472">Membrane</keyword>
<dbReference type="Proteomes" id="UP000264820">
    <property type="component" value="Unplaced"/>
</dbReference>
<keyword evidence="11" id="KW-1185">Reference proteome</keyword>
<dbReference type="GO" id="GO:0031780">
    <property type="term" value="F:corticotropin hormone receptor binding"/>
    <property type="evidence" value="ECO:0007669"/>
    <property type="project" value="TreeGrafter"/>
</dbReference>
<dbReference type="PANTHER" id="PTHR28675:SF2">
    <property type="entry name" value="MELANOCORTIN-2 RECEPTOR ACCESSORY PROTEIN"/>
    <property type="match status" value="1"/>
</dbReference>
<evidence type="ECO:0008006" key="12">
    <source>
        <dbReference type="Google" id="ProtNLM"/>
    </source>
</evidence>
<reference evidence="10" key="2">
    <citation type="submission" date="2025-09" db="UniProtKB">
        <authorList>
            <consortium name="Ensembl"/>
        </authorList>
    </citation>
    <scope>IDENTIFICATION</scope>
</reference>
<proteinExistence type="inferred from homology"/>
<evidence type="ECO:0000256" key="8">
    <source>
        <dbReference type="ARBA" id="ARBA00023136"/>
    </source>
</evidence>
<evidence type="ECO:0000256" key="3">
    <source>
        <dbReference type="ARBA" id="ARBA00010063"/>
    </source>
</evidence>
<dbReference type="GO" id="GO:0031781">
    <property type="term" value="F:type 3 melanocortin receptor binding"/>
    <property type="evidence" value="ECO:0007669"/>
    <property type="project" value="TreeGrafter"/>
</dbReference>
<evidence type="ECO:0000256" key="9">
    <source>
        <dbReference type="SAM" id="Phobius"/>
    </source>
</evidence>
<evidence type="ECO:0000256" key="2">
    <source>
        <dbReference type="ARBA" id="ARBA00004389"/>
    </source>
</evidence>
<name>A0A3Q2Z876_HIPCM</name>
<dbReference type="AlphaFoldDB" id="A0A3Q2Z876"/>
<dbReference type="STRING" id="109280.ENSHCOP00000027085"/>
<organism evidence="10 11">
    <name type="scientific">Hippocampus comes</name>
    <name type="common">Tiger tail seahorse</name>
    <dbReference type="NCBI Taxonomy" id="109280"/>
    <lineage>
        <taxon>Eukaryota</taxon>
        <taxon>Metazoa</taxon>
        <taxon>Chordata</taxon>
        <taxon>Craniata</taxon>
        <taxon>Vertebrata</taxon>
        <taxon>Euteleostomi</taxon>
        <taxon>Actinopterygii</taxon>
        <taxon>Neopterygii</taxon>
        <taxon>Teleostei</taxon>
        <taxon>Neoteleostei</taxon>
        <taxon>Acanthomorphata</taxon>
        <taxon>Syngnathiaria</taxon>
        <taxon>Syngnathiformes</taxon>
        <taxon>Syngnathoidei</taxon>
        <taxon>Syngnathidae</taxon>
        <taxon>Hippocampus</taxon>
    </lineage>
</organism>
<dbReference type="GO" id="GO:0072659">
    <property type="term" value="P:protein localization to plasma membrane"/>
    <property type="evidence" value="ECO:0007669"/>
    <property type="project" value="TreeGrafter"/>
</dbReference>
<evidence type="ECO:0000256" key="4">
    <source>
        <dbReference type="ARBA" id="ARBA00022475"/>
    </source>
</evidence>
<keyword evidence="5 9" id="KW-0812">Transmembrane</keyword>
<keyword evidence="7 9" id="KW-1133">Transmembrane helix</keyword>
<reference evidence="10" key="1">
    <citation type="submission" date="2025-08" db="UniProtKB">
        <authorList>
            <consortium name="Ensembl"/>
        </authorList>
    </citation>
    <scope>IDENTIFICATION</scope>
</reference>
<dbReference type="GO" id="GO:0031783">
    <property type="term" value="F:type 5 melanocortin receptor binding"/>
    <property type="evidence" value="ECO:0007669"/>
    <property type="project" value="TreeGrafter"/>
</dbReference>
<evidence type="ECO:0000256" key="7">
    <source>
        <dbReference type="ARBA" id="ARBA00022989"/>
    </source>
</evidence>
<dbReference type="GO" id="GO:0005886">
    <property type="term" value="C:plasma membrane"/>
    <property type="evidence" value="ECO:0007669"/>
    <property type="project" value="UniProtKB-SubCell"/>
</dbReference>